<feature type="transmembrane region" description="Helical" evidence="4">
    <location>
        <begin position="99"/>
        <end position="123"/>
    </location>
</feature>
<feature type="transmembrane region" description="Helical" evidence="4">
    <location>
        <begin position="170"/>
        <end position="194"/>
    </location>
</feature>
<keyword evidence="4" id="KW-0812">Transmembrane</keyword>
<evidence type="ECO:0000313" key="6">
    <source>
        <dbReference type="EMBL" id="SFP85274.1"/>
    </source>
</evidence>
<evidence type="ECO:0000313" key="7">
    <source>
        <dbReference type="Proteomes" id="UP000198727"/>
    </source>
</evidence>
<keyword evidence="4" id="KW-1133">Transmembrane helix</keyword>
<keyword evidence="1" id="KW-0808">Transferase</keyword>
<evidence type="ECO:0000256" key="3">
    <source>
        <dbReference type="ARBA" id="ARBA00023012"/>
    </source>
</evidence>
<dbReference type="STRING" id="587909.SAMN05421810_103614"/>
<dbReference type="Pfam" id="PF02518">
    <property type="entry name" value="HATPase_c"/>
    <property type="match status" value="1"/>
</dbReference>
<evidence type="ECO:0000256" key="4">
    <source>
        <dbReference type="SAM" id="Phobius"/>
    </source>
</evidence>
<evidence type="ECO:0000259" key="5">
    <source>
        <dbReference type="Pfam" id="PF02518"/>
    </source>
</evidence>
<dbReference type="PANTHER" id="PTHR24421">
    <property type="entry name" value="NITRATE/NITRITE SENSOR PROTEIN NARX-RELATED"/>
    <property type="match status" value="1"/>
</dbReference>
<keyword evidence="4" id="KW-0472">Membrane</keyword>
<protein>
    <submittedName>
        <fullName evidence="6">Histidine kinase-, DNA gyrase B-, and HSP90-like ATPase</fullName>
    </submittedName>
</protein>
<feature type="transmembrane region" description="Helical" evidence="4">
    <location>
        <begin position="135"/>
        <end position="158"/>
    </location>
</feature>
<accession>A0A1I5TQC9</accession>
<feature type="domain" description="Histidine kinase/HSP90-like ATPase" evidence="5">
    <location>
        <begin position="352"/>
        <end position="439"/>
    </location>
</feature>
<dbReference type="Proteomes" id="UP000198727">
    <property type="component" value="Unassembled WGS sequence"/>
</dbReference>
<evidence type="ECO:0000256" key="1">
    <source>
        <dbReference type="ARBA" id="ARBA00022679"/>
    </source>
</evidence>
<dbReference type="SUPFAM" id="SSF55874">
    <property type="entry name" value="ATPase domain of HSP90 chaperone/DNA topoisomerase II/histidine kinase"/>
    <property type="match status" value="1"/>
</dbReference>
<reference evidence="7" key="1">
    <citation type="submission" date="2016-10" db="EMBL/GenBank/DDBJ databases">
        <authorList>
            <person name="Varghese N."/>
            <person name="Submissions S."/>
        </authorList>
    </citation>
    <scope>NUCLEOTIDE SEQUENCE [LARGE SCALE GENOMIC DNA]</scope>
    <source>
        <strain evidence="7">CGMCC 4.5579</strain>
    </source>
</reference>
<dbReference type="CDD" id="cd16917">
    <property type="entry name" value="HATPase_UhpB-NarQ-NarX-like"/>
    <property type="match status" value="1"/>
</dbReference>
<feature type="transmembrane region" description="Helical" evidence="4">
    <location>
        <begin position="72"/>
        <end position="93"/>
    </location>
</feature>
<dbReference type="PANTHER" id="PTHR24421:SF61">
    <property type="entry name" value="OXYGEN SENSOR HISTIDINE KINASE NREB"/>
    <property type="match status" value="1"/>
</dbReference>
<dbReference type="RefSeq" id="WP_092530217.1">
    <property type="nucleotide sequence ID" value="NZ_FOWW01000003.1"/>
</dbReference>
<dbReference type="InterPro" id="IPR003594">
    <property type="entry name" value="HATPase_dom"/>
</dbReference>
<dbReference type="EMBL" id="FOWW01000003">
    <property type="protein sequence ID" value="SFP85274.1"/>
    <property type="molecule type" value="Genomic_DNA"/>
</dbReference>
<keyword evidence="7" id="KW-1185">Reference proteome</keyword>
<organism evidence="6 7">
    <name type="scientific">Amycolatopsis arida</name>
    <dbReference type="NCBI Taxonomy" id="587909"/>
    <lineage>
        <taxon>Bacteria</taxon>
        <taxon>Bacillati</taxon>
        <taxon>Actinomycetota</taxon>
        <taxon>Actinomycetes</taxon>
        <taxon>Pseudonocardiales</taxon>
        <taxon>Pseudonocardiaceae</taxon>
        <taxon>Amycolatopsis</taxon>
    </lineage>
</organism>
<dbReference type="GO" id="GO:0000160">
    <property type="term" value="P:phosphorelay signal transduction system"/>
    <property type="evidence" value="ECO:0007669"/>
    <property type="project" value="UniProtKB-KW"/>
</dbReference>
<dbReference type="AlphaFoldDB" id="A0A1I5TQC9"/>
<dbReference type="Gene3D" id="3.30.565.10">
    <property type="entry name" value="Histidine kinase-like ATPase, C-terminal domain"/>
    <property type="match status" value="1"/>
</dbReference>
<dbReference type="InterPro" id="IPR036890">
    <property type="entry name" value="HATPase_C_sf"/>
</dbReference>
<sequence length="440" mass="45622">MSAHPGPHFLFTLLRGGAPAVATAPAELGDTEGTGGRDDPDGDANALRALRRIQRVEGPATRDDLLLRAARFVALIPLAYRILAVPGAVLAFLSTGPRAGVAVVLAVAGCSVLLSGYGVGWLLRARFRGRTAARLLGLDVVFAVLAHLAVAAAVPPAGLPAAAVVPGKHLLGAIALLTLVLGVGYGATLVLVTLPLRVAMEWVSVGRLDPAAAVDGLGTTVGVLVTATGALLLAGLGTRLALAHGITRGRQVERAAQHRRLHDTVLQTLEAMPLQTDIEKLHRMARTQATELRAAIEADSTGSARPLSEKLTALAAEMARHGLRTQLVIADLTGGTRETGETGETLPEARQAAVRDAVREALRNTIKHAGTDEVLVRVEERDGGIATIIRDHGTGFNPARRPAGYGISESIVGRLAEVGGSATVESAPGSGTRVTLWVPR</sequence>
<evidence type="ECO:0000256" key="2">
    <source>
        <dbReference type="ARBA" id="ARBA00022777"/>
    </source>
</evidence>
<dbReference type="OrthoDB" id="3534981at2"/>
<keyword evidence="3" id="KW-0902">Two-component regulatory system</keyword>
<dbReference type="InterPro" id="IPR050482">
    <property type="entry name" value="Sensor_HK_TwoCompSys"/>
</dbReference>
<proteinExistence type="predicted"/>
<dbReference type="GO" id="GO:0016301">
    <property type="term" value="F:kinase activity"/>
    <property type="evidence" value="ECO:0007669"/>
    <property type="project" value="UniProtKB-KW"/>
</dbReference>
<name>A0A1I5TQC9_9PSEU</name>
<gene>
    <name evidence="6" type="ORF">SAMN05421810_103614</name>
</gene>
<keyword evidence="2 6" id="KW-0418">Kinase</keyword>